<dbReference type="RefSeq" id="WP_069622913.1">
    <property type="nucleotide sequence ID" value="NZ_LPWD01000035.1"/>
</dbReference>
<proteinExistence type="predicted"/>
<dbReference type="InterPro" id="IPR011707">
    <property type="entry name" value="Cu-oxidase-like_N"/>
</dbReference>
<accession>A0A1E3WDN1</accession>
<gene>
    <name evidence="7" type="ORF">AUC71_00490</name>
</gene>
<dbReference type="EMBL" id="LPWD01000035">
    <property type="protein sequence ID" value="ODS03891.1"/>
    <property type="molecule type" value="Genomic_DNA"/>
</dbReference>
<evidence type="ECO:0000259" key="6">
    <source>
        <dbReference type="Pfam" id="PF07732"/>
    </source>
</evidence>
<feature type="transmembrane region" description="Helical" evidence="4">
    <location>
        <begin position="12"/>
        <end position="34"/>
    </location>
</feature>
<dbReference type="InterPro" id="IPR013517">
    <property type="entry name" value="FG-GAP"/>
</dbReference>
<name>A0A1E3WDN1_9HYPH</name>
<evidence type="ECO:0000259" key="5">
    <source>
        <dbReference type="Pfam" id="PF07731"/>
    </source>
</evidence>
<reference evidence="7 8" key="1">
    <citation type="journal article" date="2016" name="Environ. Microbiol.">
        <title>New Methyloceanibacter diversity from North Sea sediments includes methanotroph containing solely the soluble methane monooxygenase.</title>
        <authorList>
            <person name="Vekeman B."/>
            <person name="Kerckhof F.M."/>
            <person name="Cremers G."/>
            <person name="de Vos P."/>
            <person name="Vandamme P."/>
            <person name="Boon N."/>
            <person name="Op den Camp H.J."/>
            <person name="Heylen K."/>
        </authorList>
    </citation>
    <scope>NUCLEOTIDE SEQUENCE [LARGE SCALE GENOMIC DNA]</scope>
    <source>
        <strain evidence="7 8">R-67177</strain>
    </source>
</reference>
<dbReference type="Pfam" id="PF07732">
    <property type="entry name" value="Cu-oxidase_3"/>
    <property type="match status" value="1"/>
</dbReference>
<dbReference type="Pfam" id="PF07731">
    <property type="entry name" value="Cu-oxidase_2"/>
    <property type="match status" value="1"/>
</dbReference>
<keyword evidence="4" id="KW-1133">Transmembrane helix</keyword>
<dbReference type="CDD" id="cd13853">
    <property type="entry name" value="CuRO_1_Tth-MCO_like"/>
    <property type="match status" value="1"/>
</dbReference>
<dbReference type="PANTHER" id="PTHR11709">
    <property type="entry name" value="MULTI-COPPER OXIDASE"/>
    <property type="match status" value="1"/>
</dbReference>
<dbReference type="InterPro" id="IPR011706">
    <property type="entry name" value="Cu-oxidase_C"/>
</dbReference>
<evidence type="ECO:0000256" key="2">
    <source>
        <dbReference type="ARBA" id="ARBA00022729"/>
    </source>
</evidence>
<dbReference type="InterPro" id="IPR045087">
    <property type="entry name" value="Cu-oxidase_fam"/>
</dbReference>
<evidence type="ECO:0000256" key="1">
    <source>
        <dbReference type="ARBA" id="ARBA00022723"/>
    </source>
</evidence>
<dbReference type="PANTHER" id="PTHR11709:SF518">
    <property type="entry name" value="MULTICOPPER OXIDASE"/>
    <property type="match status" value="1"/>
</dbReference>
<feature type="domain" description="Plastocyanin-like" evidence="6">
    <location>
        <begin position="163"/>
        <end position="233"/>
    </location>
</feature>
<dbReference type="SUPFAM" id="SSF49503">
    <property type="entry name" value="Cupredoxins"/>
    <property type="match status" value="3"/>
</dbReference>
<dbReference type="SUPFAM" id="SSF69318">
    <property type="entry name" value="Integrin alpha N-terminal domain"/>
    <property type="match status" value="1"/>
</dbReference>
<evidence type="ECO:0000313" key="7">
    <source>
        <dbReference type="EMBL" id="ODS03891.1"/>
    </source>
</evidence>
<keyword evidence="8" id="KW-1185">Reference proteome</keyword>
<evidence type="ECO:0000313" key="8">
    <source>
        <dbReference type="Proteomes" id="UP000095042"/>
    </source>
</evidence>
<dbReference type="PROSITE" id="PS00080">
    <property type="entry name" value="MULTICOPPER_OXIDASE2"/>
    <property type="match status" value="1"/>
</dbReference>
<dbReference type="OrthoDB" id="9757546at2"/>
<evidence type="ECO:0000256" key="3">
    <source>
        <dbReference type="ARBA" id="ARBA00023002"/>
    </source>
</evidence>
<comment type="caution">
    <text evidence="7">The sequence shown here is derived from an EMBL/GenBank/DDBJ whole genome shotgun (WGS) entry which is preliminary data.</text>
</comment>
<keyword evidence="1" id="KW-0479">Metal-binding</keyword>
<dbReference type="Pfam" id="PF01839">
    <property type="entry name" value="FG-GAP"/>
    <property type="match status" value="1"/>
</dbReference>
<keyword evidence="3" id="KW-0560">Oxidoreductase</keyword>
<dbReference type="GO" id="GO:0016491">
    <property type="term" value="F:oxidoreductase activity"/>
    <property type="evidence" value="ECO:0007669"/>
    <property type="project" value="UniProtKB-KW"/>
</dbReference>
<evidence type="ECO:0000256" key="4">
    <source>
        <dbReference type="SAM" id="Phobius"/>
    </source>
</evidence>
<dbReference type="AlphaFoldDB" id="A0A1E3WDN1"/>
<keyword evidence="4" id="KW-0472">Membrane</keyword>
<dbReference type="GO" id="GO:0005507">
    <property type="term" value="F:copper ion binding"/>
    <property type="evidence" value="ECO:0007669"/>
    <property type="project" value="InterPro"/>
</dbReference>
<dbReference type="InterPro" id="IPR002355">
    <property type="entry name" value="Cu_oxidase_Cu_BS"/>
</dbReference>
<keyword evidence="4" id="KW-0812">Transmembrane</keyword>
<feature type="domain" description="Plastocyanin-like" evidence="5">
    <location>
        <begin position="564"/>
        <end position="694"/>
    </location>
</feature>
<sequence>MVEFVKRNGWQAGALALAGLLAFTIGLLSIIWVGPTIWAQDAAPTFDPSIRHELKDPVTLASKDGVLEVRLTAQQGEATLDTVAKPVQSFLLYGYEVLQGTPSNGKMTGTNQYPAPTLQVYPGDKLIVHMDNALAGLTIRDFYNPAFTPKDGDVPIYPEQLSQAPINLHTHGLRVSPKGNSDNVLLHIGAGLTNTYTYEIRKDHPHGAYWYHPHLHQLTSPETYMGLAGILAIGRLDGNIPLVTEKKLPIRNMVLQYNFVFDRKGGSAQLNNPNWSQYVSTLKKPTEDELAKGTYRPLLAPVNFRDAKKGTEFFTVWWTGPLGVNNNRGRLQFIPNNLQTFEQNPGEDGRTVAADPALPDYRRDVQFTVNGQFQPIIKSKPGQTEIWVLSNISDMAYMNVQLTETATGKHPKIAILAEDGNAGKFVRYPPTDDGTRLLIPPATRYAIAVTMPETGDLILEMPPIGEGTKAISEPGVLYTNDGTDNPPAVLGVVTALPSALSHDDGFFVFPTQVLAKATPEGEPGVTAIFAEGQEINAPNNGFFDTSKVTPGLVRRLDSTGGFLNNLASNNDPKAFVYAFNKQGFPNAPVLQPRLDTVEEWRFYNLNNDSHPIHVHVNDFQVTRYYDPTIGLTLGPGPWEADTAELSRPTLLVGEDVGVPAELFIRTKFEDYIGLFVMHCHRLNHEDNGLMLLVNIIPSVSTYAVAVPGSSGMPAAVKVYDGDGDKLVATVMPFSDFEGTPSAAMGDVNGDGVFDLVVGAGEGHAPEVVVYSGKAEGGKAAFATELTRFEAFESGSKGGLNITSDQIDGGTSDNIIVGSGPGMPSEVKVFTYKPDSAPELFSAFEPYPGDTSGVKVASGFVSFMSGRNSIVTAPGPGTPAVVKVFDYWLMKPAPIKIKETNIPLQMCSKGDGKPAQLAEFAPFGNDYKDGISLATGWLYGQLGGSKRIIVGQSTGRGEVKVFSTGSALQGGPKDELKSPVENGEPPEYAEDFSFVPFDGKSGVRVAATSTTMGADLLVSGAAGDTAKILKFEIAPPDETSTKLHAVKTSEVFSGAGSTPLALGGD</sequence>
<dbReference type="InterPro" id="IPR028994">
    <property type="entry name" value="Integrin_alpha_N"/>
</dbReference>
<organism evidence="7 8">
    <name type="scientific">Methyloceanibacter marginalis</name>
    <dbReference type="NCBI Taxonomy" id="1774971"/>
    <lineage>
        <taxon>Bacteria</taxon>
        <taxon>Pseudomonadati</taxon>
        <taxon>Pseudomonadota</taxon>
        <taxon>Alphaproteobacteria</taxon>
        <taxon>Hyphomicrobiales</taxon>
        <taxon>Hyphomicrobiaceae</taxon>
        <taxon>Methyloceanibacter</taxon>
    </lineage>
</organism>
<dbReference type="Gene3D" id="2.130.10.130">
    <property type="entry name" value="Integrin alpha, N-terminal"/>
    <property type="match status" value="1"/>
</dbReference>
<dbReference type="Proteomes" id="UP000095042">
    <property type="component" value="Unassembled WGS sequence"/>
</dbReference>
<protein>
    <submittedName>
        <fullName evidence="7">Copper oxidase</fullName>
    </submittedName>
</protein>
<dbReference type="InterPro" id="IPR008972">
    <property type="entry name" value="Cupredoxin"/>
</dbReference>
<dbReference type="Gene3D" id="2.60.40.420">
    <property type="entry name" value="Cupredoxins - blue copper proteins"/>
    <property type="match status" value="3"/>
</dbReference>
<keyword evidence="2" id="KW-0732">Signal</keyword>